<feature type="region of interest" description="Disordered" evidence="1">
    <location>
        <begin position="1"/>
        <end position="28"/>
    </location>
</feature>
<protein>
    <submittedName>
        <fullName evidence="2">Uncharacterized protein</fullName>
    </submittedName>
</protein>
<organism evidence="2">
    <name type="scientific">Arundo donax</name>
    <name type="common">Giant reed</name>
    <name type="synonym">Donax arundinaceus</name>
    <dbReference type="NCBI Taxonomy" id="35708"/>
    <lineage>
        <taxon>Eukaryota</taxon>
        <taxon>Viridiplantae</taxon>
        <taxon>Streptophyta</taxon>
        <taxon>Embryophyta</taxon>
        <taxon>Tracheophyta</taxon>
        <taxon>Spermatophyta</taxon>
        <taxon>Magnoliopsida</taxon>
        <taxon>Liliopsida</taxon>
        <taxon>Poales</taxon>
        <taxon>Poaceae</taxon>
        <taxon>PACMAD clade</taxon>
        <taxon>Arundinoideae</taxon>
        <taxon>Arundineae</taxon>
        <taxon>Arundo</taxon>
    </lineage>
</organism>
<evidence type="ECO:0000313" key="2">
    <source>
        <dbReference type="EMBL" id="JAE11443.1"/>
    </source>
</evidence>
<feature type="compositionally biased region" description="Basic and acidic residues" evidence="1">
    <location>
        <begin position="1"/>
        <end position="13"/>
    </location>
</feature>
<accession>A0A0A9FT10</accession>
<proteinExistence type="predicted"/>
<sequence length="28" mass="3288">MAKLRKSLDENTKRQSFKCTPTPRHGTR</sequence>
<evidence type="ECO:0000256" key="1">
    <source>
        <dbReference type="SAM" id="MobiDB-lite"/>
    </source>
</evidence>
<reference evidence="2" key="2">
    <citation type="journal article" date="2015" name="Data Brief">
        <title>Shoot transcriptome of the giant reed, Arundo donax.</title>
        <authorList>
            <person name="Barrero R.A."/>
            <person name="Guerrero F.D."/>
            <person name="Moolhuijzen P."/>
            <person name="Goolsby J.A."/>
            <person name="Tidwell J."/>
            <person name="Bellgard S.E."/>
            <person name="Bellgard M.I."/>
        </authorList>
    </citation>
    <scope>NUCLEOTIDE SEQUENCE</scope>
    <source>
        <tissue evidence="2">Shoot tissue taken approximately 20 cm above the soil surface</tissue>
    </source>
</reference>
<name>A0A0A9FT10_ARUDO</name>
<reference evidence="2" key="1">
    <citation type="submission" date="2014-09" db="EMBL/GenBank/DDBJ databases">
        <authorList>
            <person name="Magalhaes I.L.F."/>
            <person name="Oliveira U."/>
            <person name="Santos F.R."/>
            <person name="Vidigal T.H.D.A."/>
            <person name="Brescovit A.D."/>
            <person name="Santos A.J."/>
        </authorList>
    </citation>
    <scope>NUCLEOTIDE SEQUENCE</scope>
    <source>
        <tissue evidence="2">Shoot tissue taken approximately 20 cm above the soil surface</tissue>
    </source>
</reference>
<dbReference type="AlphaFoldDB" id="A0A0A9FT10"/>
<dbReference type="EMBL" id="GBRH01186453">
    <property type="protein sequence ID" value="JAE11443.1"/>
    <property type="molecule type" value="Transcribed_RNA"/>
</dbReference>